<dbReference type="STRING" id="1150469.RSPPHO_02072"/>
<dbReference type="Proteomes" id="UP000033220">
    <property type="component" value="Chromosome DSM 122"/>
</dbReference>
<keyword evidence="6" id="KW-0812">Transmembrane</keyword>
<accession>H6SL33</accession>
<evidence type="ECO:0000256" key="5">
    <source>
        <dbReference type="ARBA" id="ARBA00022519"/>
    </source>
</evidence>
<organism evidence="13 14">
    <name type="scientific">Pararhodospirillum photometricum DSM 122</name>
    <dbReference type="NCBI Taxonomy" id="1150469"/>
    <lineage>
        <taxon>Bacteria</taxon>
        <taxon>Pseudomonadati</taxon>
        <taxon>Pseudomonadota</taxon>
        <taxon>Alphaproteobacteria</taxon>
        <taxon>Rhodospirillales</taxon>
        <taxon>Rhodospirillaceae</taxon>
        <taxon>Pararhodospirillum</taxon>
    </lineage>
</organism>
<evidence type="ECO:0000259" key="12">
    <source>
        <dbReference type="Pfam" id="PF25963"/>
    </source>
</evidence>
<comment type="subcellular location">
    <subcellularLocation>
        <location evidence="1">Cell inner membrane</location>
        <topology evidence="1">Single-pass membrane protein</topology>
    </subcellularLocation>
</comment>
<dbReference type="GO" id="GO:1990961">
    <property type="term" value="P:xenobiotic detoxification by transmembrane export across the plasma membrane"/>
    <property type="evidence" value="ECO:0007669"/>
    <property type="project" value="UniProtKB-ARBA"/>
</dbReference>
<dbReference type="EMBL" id="HE663493">
    <property type="protein sequence ID" value="CCG08698.1"/>
    <property type="molecule type" value="Genomic_DNA"/>
</dbReference>
<dbReference type="Pfam" id="PF25917">
    <property type="entry name" value="BSH_RND"/>
    <property type="match status" value="1"/>
</dbReference>
<evidence type="ECO:0000256" key="4">
    <source>
        <dbReference type="ARBA" id="ARBA00022475"/>
    </source>
</evidence>
<dbReference type="KEGG" id="rpm:RSPPHO_02072"/>
<keyword evidence="3" id="KW-0813">Transport</keyword>
<evidence type="ECO:0000256" key="2">
    <source>
        <dbReference type="ARBA" id="ARBA00009477"/>
    </source>
</evidence>
<keyword evidence="9" id="KW-0175">Coiled coil</keyword>
<evidence type="ECO:0000256" key="7">
    <source>
        <dbReference type="ARBA" id="ARBA00022989"/>
    </source>
</evidence>
<evidence type="ECO:0000313" key="13">
    <source>
        <dbReference type="EMBL" id="CCG08698.1"/>
    </source>
</evidence>
<dbReference type="PANTHER" id="PTHR30386">
    <property type="entry name" value="MEMBRANE FUSION SUBUNIT OF EMRAB-TOLC MULTIDRUG EFFLUX PUMP"/>
    <property type="match status" value="1"/>
</dbReference>
<comment type="similarity">
    <text evidence="2">Belongs to the membrane fusion protein (MFP) (TC 8.A.1) family.</text>
</comment>
<evidence type="ECO:0000256" key="9">
    <source>
        <dbReference type="SAM" id="Coils"/>
    </source>
</evidence>
<dbReference type="Gene3D" id="2.40.50.100">
    <property type="match status" value="1"/>
</dbReference>
<evidence type="ECO:0000256" key="1">
    <source>
        <dbReference type="ARBA" id="ARBA00004377"/>
    </source>
</evidence>
<dbReference type="InterPro" id="IPR050739">
    <property type="entry name" value="MFP"/>
</dbReference>
<feature type="region of interest" description="Disordered" evidence="10">
    <location>
        <begin position="1"/>
        <end position="26"/>
    </location>
</feature>
<keyword evidence="4" id="KW-1003">Cell membrane</keyword>
<dbReference type="HOGENOM" id="CLU_018816_15_0_5"/>
<keyword evidence="8" id="KW-0472">Membrane</keyword>
<dbReference type="FunFam" id="2.40.30.170:FF:000003">
    <property type="entry name" value="Multidrug resistance protein A"/>
    <property type="match status" value="1"/>
</dbReference>
<evidence type="ECO:0000256" key="8">
    <source>
        <dbReference type="ARBA" id="ARBA00023136"/>
    </source>
</evidence>
<dbReference type="Gene3D" id="1.10.287.470">
    <property type="entry name" value="Helix hairpin bin"/>
    <property type="match status" value="2"/>
</dbReference>
<sequence length="392" mass="41448">MRSPSVSQPPSSPGNAPVAPAVAPSPAPRSSVRRRLLLGLALGVLAAGGGVWGWEELIGSHRVETDNAYVAADMADVTPLVAGPVRSVHVVDTQSVREGDVLVTLDDTDARLEVERSEAALALAERTFRQTEAKVQALRAQITARGADITSAQARLTSARAVLRRTAAEAERRQALRAPQTISIEALTAAQTARDEAAAAVAEAEAAIAQAQANRAAAEADLASTLALIEGTTVETAPDVRAARMHRDKARLDLARTVMPAPVDGVVVRRQVEVGQQVQAGQSLMRVVPLQAVYVNANFKEGQLTHVREGQKVVLTSDLYGKDVTFHGRVAGFSAGTGSSMAVIPAQNATGNWIKVVQRLPVRVQLDPQELKAHPLRVGLSMTAEIDTSARE</sequence>
<dbReference type="GO" id="GO:0005886">
    <property type="term" value="C:plasma membrane"/>
    <property type="evidence" value="ECO:0007669"/>
    <property type="project" value="UniProtKB-SubCell"/>
</dbReference>
<evidence type="ECO:0000256" key="6">
    <source>
        <dbReference type="ARBA" id="ARBA00022692"/>
    </source>
</evidence>
<proteinExistence type="inferred from homology"/>
<dbReference type="AlphaFoldDB" id="H6SL33"/>
<dbReference type="GO" id="GO:0046677">
    <property type="term" value="P:response to antibiotic"/>
    <property type="evidence" value="ECO:0007669"/>
    <property type="project" value="UniProtKB-ARBA"/>
</dbReference>
<feature type="domain" description="Multidrug resistance protein MdtA-like barrel-sandwich hybrid" evidence="11">
    <location>
        <begin position="74"/>
        <end position="288"/>
    </location>
</feature>
<dbReference type="Gene3D" id="2.40.30.170">
    <property type="match status" value="1"/>
</dbReference>
<feature type="coiled-coil region" evidence="9">
    <location>
        <begin position="114"/>
        <end position="141"/>
    </location>
</feature>
<keyword evidence="5" id="KW-0997">Cell inner membrane</keyword>
<dbReference type="Pfam" id="PF25963">
    <property type="entry name" value="Beta-barrel_AAEA"/>
    <property type="match status" value="1"/>
</dbReference>
<reference evidence="13 14" key="1">
    <citation type="submission" date="2012-02" db="EMBL/GenBank/DDBJ databases">
        <title>Shotgun genome sequence of Phaeospirillum photometricum DSM 122.</title>
        <authorList>
            <person name="Duquesne K."/>
            <person name="Sturgis J."/>
        </authorList>
    </citation>
    <scope>NUCLEOTIDE SEQUENCE [LARGE SCALE GENOMIC DNA]</scope>
    <source>
        <strain evidence="14">DSM122</strain>
    </source>
</reference>
<dbReference type="SUPFAM" id="SSF111369">
    <property type="entry name" value="HlyD-like secretion proteins"/>
    <property type="match status" value="2"/>
</dbReference>
<gene>
    <name evidence="13" type="primary">emrA</name>
    <name evidence="13" type="ORF">RSPPHO_02072</name>
</gene>
<dbReference type="GO" id="GO:0015721">
    <property type="term" value="P:bile acid and bile salt transport"/>
    <property type="evidence" value="ECO:0007669"/>
    <property type="project" value="UniProtKB-ARBA"/>
</dbReference>
<dbReference type="PATRIC" id="fig|1150469.3.peg.2335"/>
<keyword evidence="14" id="KW-1185">Reference proteome</keyword>
<feature type="domain" description="p-hydroxybenzoic acid efflux pump subunit AaeA-like beta-barrel" evidence="12">
    <location>
        <begin position="293"/>
        <end position="384"/>
    </location>
</feature>
<feature type="coiled-coil region" evidence="9">
    <location>
        <begin position="187"/>
        <end position="228"/>
    </location>
</feature>
<keyword evidence="7" id="KW-1133">Transmembrane helix</keyword>
<dbReference type="InterPro" id="IPR058625">
    <property type="entry name" value="MdtA-like_BSH"/>
</dbReference>
<protein>
    <submittedName>
        <fullName evidence="13">Multidrug resistance protein A</fullName>
    </submittedName>
</protein>
<dbReference type="PANTHER" id="PTHR30386:SF19">
    <property type="entry name" value="MULTIDRUG EXPORT PROTEIN EMRA-RELATED"/>
    <property type="match status" value="1"/>
</dbReference>
<dbReference type="InterPro" id="IPR058634">
    <property type="entry name" value="AaeA-lik-b-barrel"/>
</dbReference>
<dbReference type="eggNOG" id="COG1566">
    <property type="taxonomic scope" value="Bacteria"/>
</dbReference>
<evidence type="ECO:0000259" key="11">
    <source>
        <dbReference type="Pfam" id="PF25917"/>
    </source>
</evidence>
<name>H6SL33_PARPM</name>
<dbReference type="PRINTS" id="PR01490">
    <property type="entry name" value="RTXTOXIND"/>
</dbReference>
<evidence type="ECO:0000313" key="14">
    <source>
        <dbReference type="Proteomes" id="UP000033220"/>
    </source>
</evidence>
<evidence type="ECO:0000256" key="10">
    <source>
        <dbReference type="SAM" id="MobiDB-lite"/>
    </source>
</evidence>
<evidence type="ECO:0000256" key="3">
    <source>
        <dbReference type="ARBA" id="ARBA00022448"/>
    </source>
</evidence>